<name>A0A4Y8X2R4_9MICC</name>
<sequence>MTSSPPPPPRPRRWPLLAALAAAMAALWILALLAVQAPTCERDGSVVDWLPCLAQEEGGPRSG</sequence>
<comment type="caution">
    <text evidence="1">The sequence shown here is derived from an EMBL/GenBank/DDBJ whole genome shotgun (WGS) entry which is preliminary data.</text>
</comment>
<dbReference type="AlphaFoldDB" id="A0A4Y8X2R4"/>
<dbReference type="EMBL" id="JACHMC010000001">
    <property type="protein sequence ID" value="MBB4882181.1"/>
    <property type="molecule type" value="Genomic_DNA"/>
</dbReference>
<organism evidence="1 2">
    <name type="scientific">Micrococcus flavus</name>
    <dbReference type="NCBI Taxonomy" id="384602"/>
    <lineage>
        <taxon>Bacteria</taxon>
        <taxon>Bacillati</taxon>
        <taxon>Actinomycetota</taxon>
        <taxon>Actinomycetes</taxon>
        <taxon>Micrococcales</taxon>
        <taxon>Micrococcaceae</taxon>
        <taxon>Micrococcus</taxon>
    </lineage>
</organism>
<accession>A0A4Y8X2R4</accession>
<protein>
    <submittedName>
        <fullName evidence="1">Uncharacterized protein</fullName>
    </submittedName>
</protein>
<keyword evidence="2" id="KW-1185">Reference proteome</keyword>
<dbReference type="RefSeq" id="WP_135028720.1">
    <property type="nucleotide sequence ID" value="NZ_BMLA01000006.1"/>
</dbReference>
<evidence type="ECO:0000313" key="1">
    <source>
        <dbReference type="EMBL" id="MBB4882181.1"/>
    </source>
</evidence>
<reference evidence="1 2" key="1">
    <citation type="submission" date="2020-08" db="EMBL/GenBank/DDBJ databases">
        <title>Sequencing the genomes of 1000 actinobacteria strains.</title>
        <authorList>
            <person name="Klenk H.-P."/>
        </authorList>
    </citation>
    <scope>NUCLEOTIDE SEQUENCE [LARGE SCALE GENOMIC DNA]</scope>
    <source>
        <strain evidence="1 2">DSM 19079</strain>
    </source>
</reference>
<dbReference type="Proteomes" id="UP000560081">
    <property type="component" value="Unassembled WGS sequence"/>
</dbReference>
<evidence type="ECO:0000313" key="2">
    <source>
        <dbReference type="Proteomes" id="UP000560081"/>
    </source>
</evidence>
<gene>
    <name evidence="1" type="ORF">BJ976_000532</name>
</gene>
<proteinExistence type="predicted"/>